<comment type="caution">
    <text evidence="3">The sequence shown here is derived from an EMBL/GenBank/DDBJ whole genome shotgun (WGS) entry which is preliminary data.</text>
</comment>
<reference evidence="3 4" key="1">
    <citation type="journal article" date="2018" name="Nat. Genet.">
        <title>Extensive intraspecific gene order and gene structural variations between Mo17 and other maize genomes.</title>
        <authorList>
            <person name="Sun S."/>
            <person name="Zhou Y."/>
            <person name="Chen J."/>
            <person name="Shi J."/>
            <person name="Zhao H."/>
            <person name="Zhao H."/>
            <person name="Song W."/>
            <person name="Zhang M."/>
            <person name="Cui Y."/>
            <person name="Dong X."/>
            <person name="Liu H."/>
            <person name="Ma X."/>
            <person name="Jiao Y."/>
            <person name="Wang B."/>
            <person name="Wei X."/>
            <person name="Stein J.C."/>
            <person name="Glaubitz J.C."/>
            <person name="Lu F."/>
            <person name="Yu G."/>
            <person name="Liang C."/>
            <person name="Fengler K."/>
            <person name="Li B."/>
            <person name="Rafalski A."/>
            <person name="Schnable P.S."/>
            <person name="Ware D.H."/>
            <person name="Buckler E.S."/>
            <person name="Lai J."/>
        </authorList>
    </citation>
    <scope>NUCLEOTIDE SEQUENCE [LARGE SCALE GENOMIC DNA]</scope>
    <source>
        <strain evidence="4">cv. Missouri 17</strain>
        <tissue evidence="3">Seedling</tissue>
    </source>
</reference>
<feature type="region of interest" description="Disordered" evidence="2">
    <location>
        <begin position="1"/>
        <end position="26"/>
    </location>
</feature>
<comment type="similarity">
    <text evidence="1">Belongs to the LOR family.</text>
</comment>
<accession>A0A3L6DQR1</accession>
<dbReference type="Gene3D" id="2.40.160.200">
    <property type="entry name" value="LURP1-related"/>
    <property type="match status" value="1"/>
</dbReference>
<evidence type="ECO:0000313" key="3">
    <source>
        <dbReference type="EMBL" id="PWZ10137.1"/>
    </source>
</evidence>
<dbReference type="Pfam" id="PF04525">
    <property type="entry name" value="LOR"/>
    <property type="match status" value="1"/>
</dbReference>
<dbReference type="InterPro" id="IPR007612">
    <property type="entry name" value="LOR"/>
</dbReference>
<dbReference type="PANTHER" id="PTHR31087:SF65">
    <property type="entry name" value="PROTEIN LURP-ONE-RELATED 2"/>
    <property type="match status" value="1"/>
</dbReference>
<dbReference type="InterPro" id="IPR025659">
    <property type="entry name" value="Tubby-like_C"/>
</dbReference>
<dbReference type="SUPFAM" id="SSF54518">
    <property type="entry name" value="Tubby C-terminal domain-like"/>
    <property type="match status" value="1"/>
</dbReference>
<gene>
    <name evidence="3" type="primary">At3g14260_4</name>
    <name evidence="3" type="ORF">Zm00014a_010786</name>
</gene>
<dbReference type="EMBL" id="NCVQ01000009">
    <property type="protein sequence ID" value="PWZ10137.1"/>
    <property type="molecule type" value="Genomic_DNA"/>
</dbReference>
<dbReference type="OMA" id="RREVYIM"/>
<sequence>MAVSRIQPLSGHLHPRAATDPAAAAGKQQQQQQVYTVWMKSLVLSGHGCTVYGEDGRVAYRVDNYACSRSREVYVMDSDGRTLLKLLKKSFAAVETWTGYSYGSAGTAPAAGLGQEGSARPWFSVRKAPHRILKKKMKKGGQQEQNGGAGGAVATACVVGGDVVYRIDGAPRKSEFRISGPDGEVVAETKRKQTEAGVALGEDVLSLTVTVGGASAHADRLLLVGLVVVCGLLARCI</sequence>
<evidence type="ECO:0000256" key="2">
    <source>
        <dbReference type="SAM" id="MobiDB-lite"/>
    </source>
</evidence>
<dbReference type="AlphaFoldDB" id="A0A3L6DQR1"/>
<name>A0A3L6DQR1_MAIZE</name>
<evidence type="ECO:0000313" key="4">
    <source>
        <dbReference type="Proteomes" id="UP000251960"/>
    </source>
</evidence>
<dbReference type="ExpressionAtlas" id="A0A3L6DQR1">
    <property type="expression patterns" value="baseline"/>
</dbReference>
<dbReference type="InterPro" id="IPR038595">
    <property type="entry name" value="LOR_sf"/>
</dbReference>
<organism evidence="3 4">
    <name type="scientific">Zea mays</name>
    <name type="common">Maize</name>
    <dbReference type="NCBI Taxonomy" id="4577"/>
    <lineage>
        <taxon>Eukaryota</taxon>
        <taxon>Viridiplantae</taxon>
        <taxon>Streptophyta</taxon>
        <taxon>Embryophyta</taxon>
        <taxon>Tracheophyta</taxon>
        <taxon>Spermatophyta</taxon>
        <taxon>Magnoliopsida</taxon>
        <taxon>Liliopsida</taxon>
        <taxon>Poales</taxon>
        <taxon>Poaceae</taxon>
        <taxon>PACMAD clade</taxon>
        <taxon>Panicoideae</taxon>
        <taxon>Andropogonodae</taxon>
        <taxon>Andropogoneae</taxon>
        <taxon>Tripsacinae</taxon>
        <taxon>Zea</taxon>
    </lineage>
</organism>
<dbReference type="Proteomes" id="UP000251960">
    <property type="component" value="Chromosome 8"/>
</dbReference>
<protein>
    <submittedName>
        <fullName evidence="3">Protein LURP-one-related 11</fullName>
    </submittedName>
</protein>
<evidence type="ECO:0000256" key="1">
    <source>
        <dbReference type="ARBA" id="ARBA00005437"/>
    </source>
</evidence>
<dbReference type="PANTHER" id="PTHR31087">
    <property type="match status" value="1"/>
</dbReference>
<proteinExistence type="inferred from homology"/>